<evidence type="ECO:0000256" key="1">
    <source>
        <dbReference type="SAM" id="MobiDB-lite"/>
    </source>
</evidence>
<protein>
    <submittedName>
        <fullName evidence="2">Uncharacterized protein</fullName>
    </submittedName>
</protein>
<reference evidence="2 3" key="1">
    <citation type="submission" date="2015-08" db="EMBL/GenBank/DDBJ databases">
        <title>The genome of the Asian arowana (Scleropages formosus).</title>
        <authorList>
            <person name="Tan M.H."/>
            <person name="Gan H.M."/>
            <person name="Croft L.J."/>
            <person name="Austin C.M."/>
        </authorList>
    </citation>
    <scope>NUCLEOTIDE SEQUENCE [LARGE SCALE GENOMIC DNA]</scope>
    <source>
        <strain evidence="2">Aro1</strain>
    </source>
</reference>
<feature type="region of interest" description="Disordered" evidence="1">
    <location>
        <begin position="51"/>
        <end position="75"/>
    </location>
</feature>
<organism evidence="2 3">
    <name type="scientific">Scleropages formosus</name>
    <name type="common">Asian bonytongue</name>
    <name type="synonym">Osteoglossum formosum</name>
    <dbReference type="NCBI Taxonomy" id="113540"/>
    <lineage>
        <taxon>Eukaryota</taxon>
        <taxon>Metazoa</taxon>
        <taxon>Chordata</taxon>
        <taxon>Craniata</taxon>
        <taxon>Vertebrata</taxon>
        <taxon>Euteleostomi</taxon>
        <taxon>Actinopterygii</taxon>
        <taxon>Neopterygii</taxon>
        <taxon>Teleostei</taxon>
        <taxon>Osteoglossocephala</taxon>
        <taxon>Osteoglossomorpha</taxon>
        <taxon>Osteoglossiformes</taxon>
        <taxon>Osteoglossidae</taxon>
        <taxon>Scleropages</taxon>
    </lineage>
</organism>
<comment type="caution">
    <text evidence="2">The sequence shown here is derived from an EMBL/GenBank/DDBJ whole genome shotgun (WGS) entry which is preliminary data.</text>
</comment>
<sequence>MFRSLRSDRLRGQGLRVLVGGQLFRRMPASDALVRLEPEAAWCGGRGGRGRSCADSWAAPPGGRSRNGSRETPFEFEEPGFKSDLRLLYPGAALAALRNAQHNCGKAHADLPAACFSSASCEGSWTLPAASCTTRSALPTKATTPKPSSTHTPWYGRRTARRCRGFLHDSG</sequence>
<dbReference type="Proteomes" id="UP000034805">
    <property type="component" value="Unassembled WGS sequence"/>
</dbReference>
<dbReference type="AlphaFoldDB" id="A0A0P7XJM6"/>
<gene>
    <name evidence="2" type="ORF">Z043_103584</name>
</gene>
<evidence type="ECO:0000313" key="3">
    <source>
        <dbReference type="Proteomes" id="UP000034805"/>
    </source>
</evidence>
<name>A0A0P7XJM6_SCLFO</name>
<proteinExistence type="predicted"/>
<accession>A0A0P7XJM6</accession>
<dbReference type="EMBL" id="JARO02000916">
    <property type="protein sequence ID" value="KPP77027.1"/>
    <property type="molecule type" value="Genomic_DNA"/>
</dbReference>
<evidence type="ECO:0000313" key="2">
    <source>
        <dbReference type="EMBL" id="KPP77027.1"/>
    </source>
</evidence>